<feature type="transmembrane region" description="Helical" evidence="11">
    <location>
        <begin position="509"/>
        <end position="530"/>
    </location>
</feature>
<dbReference type="PROSITE" id="PS00211">
    <property type="entry name" value="ABC_TRANSPORTER_1"/>
    <property type="match status" value="1"/>
</dbReference>
<dbReference type="InterPro" id="IPR052215">
    <property type="entry name" value="Plant_ABCG"/>
</dbReference>
<dbReference type="GO" id="GO:0016887">
    <property type="term" value="F:ATP hydrolysis activity"/>
    <property type="evidence" value="ECO:0007669"/>
    <property type="project" value="InterPro"/>
</dbReference>
<keyword evidence="7" id="KW-0067">ATP-binding</keyword>
<dbReference type="InterPro" id="IPR027417">
    <property type="entry name" value="P-loop_NTPase"/>
</dbReference>
<evidence type="ECO:0000256" key="7">
    <source>
        <dbReference type="ARBA" id="ARBA00022840"/>
    </source>
</evidence>
<dbReference type="Gene3D" id="3.40.50.300">
    <property type="entry name" value="P-loop containing nucleotide triphosphate hydrolases"/>
    <property type="match status" value="1"/>
</dbReference>
<feature type="transmembrane region" description="Helical" evidence="11">
    <location>
        <begin position="537"/>
        <end position="559"/>
    </location>
</feature>
<dbReference type="InterPro" id="IPR013525">
    <property type="entry name" value="ABC2_TM"/>
</dbReference>
<evidence type="ECO:0000313" key="13">
    <source>
        <dbReference type="EMBL" id="SPT19122.1"/>
    </source>
</evidence>
<keyword evidence="4" id="KW-0597">Phosphoprotein</keyword>
<gene>
    <name evidence="13" type="ORF">CAMPLR22A2D_LOCUS3737</name>
</gene>
<dbReference type="InterPro" id="IPR017871">
    <property type="entry name" value="ABC_transporter-like_CS"/>
</dbReference>
<feature type="transmembrane region" description="Helical" evidence="11">
    <location>
        <begin position="579"/>
        <end position="607"/>
    </location>
</feature>
<dbReference type="Pfam" id="PF00005">
    <property type="entry name" value="ABC_tran"/>
    <property type="match status" value="1"/>
</dbReference>
<dbReference type="SUPFAM" id="SSF52540">
    <property type="entry name" value="P-loop containing nucleoside triphosphate hydrolases"/>
    <property type="match status" value="1"/>
</dbReference>
<sequence length="802" mass="87880">MASHRSRTALRLLHSSINSPPSLCMHALPSSFITPALLPPSLPPSYSSSQQLNTSLTSHRTASHRPASPSEESSRASPPVRARAMRGGGGGGGGEDTRRTAAGQAMVELQANGATATSASGAMVVGLSPLSETLWRDSKAMPGAGAAALIGEVSARLTWKDLSVTVALGPGKTQTVLDELTGFAEPGSLTALMGPSGSGKSTLLDALAGRLAANAFLSGSVLLNGRKAKLSFGAAAYVTQDDNLIGTLTVRETIGYSALLRLPDKMPRDDKRALVEGTIVEMGLQDCADTVIGNWHLRGVSGGEKRRVSIALELLMRPRLLFLDEPTSGLDSSSAFFVTQTLRGLARDGRTVIASIHQPSSEVFELFDMLFLLSGGKNVYFGQAAQACEFFAEVGFPCPPLRNPSDHFLRCVNSDFDKVKATLKGSMKARIERSDDPLDKITTSEAIGKLVSAYNRSQYYYAAREKVNDIARIKGTVMDSRGSQASFLMQACTLTRRSFINMSRDFGYYWLRLLIYLLVTVCIGTIYLDVGTKYTSILARAACAAFVFGFVTFMSIGGFPSFVEEMKVFQRERLNGHYGVAAFVIANTISALPFLVLICFMSGTVCYFMVRLHPGFTHYIFFVLNLYASVTVVESLMMAIASVIPNFLMGIIIGAGIQGIFMLVSGYFRLPYDIPKVFWRYPMQYISFHYWALQGQCQNDMDGLLFDNQYPDQPKIPGEFILKYIFQINVHRSKWIDLSVIFSMIFIYRLLFFIMIKVNEDVMPWIRGYIARKRLQKKVPAIGKTPSLRGYVVDPELGPNEG</sequence>
<dbReference type="GO" id="GO:0140359">
    <property type="term" value="F:ABC-type transporter activity"/>
    <property type="evidence" value="ECO:0007669"/>
    <property type="project" value="InterPro"/>
</dbReference>
<dbReference type="SMART" id="SM00382">
    <property type="entry name" value="AAA"/>
    <property type="match status" value="1"/>
</dbReference>
<evidence type="ECO:0000256" key="4">
    <source>
        <dbReference type="ARBA" id="ARBA00022553"/>
    </source>
</evidence>
<name>A0A7H4LKI4_WHEAT</name>
<dbReference type="PANTHER" id="PTHR48042:SF25">
    <property type="entry name" value="OS04G0528300 PROTEIN"/>
    <property type="match status" value="1"/>
</dbReference>
<feature type="transmembrane region" description="Helical" evidence="11">
    <location>
        <begin position="619"/>
        <end position="641"/>
    </location>
</feature>
<evidence type="ECO:0000256" key="10">
    <source>
        <dbReference type="SAM" id="MobiDB-lite"/>
    </source>
</evidence>
<dbReference type="Pfam" id="PF01061">
    <property type="entry name" value="ABC2_membrane"/>
    <property type="match status" value="1"/>
</dbReference>
<dbReference type="GO" id="GO:0005524">
    <property type="term" value="F:ATP binding"/>
    <property type="evidence" value="ECO:0007669"/>
    <property type="project" value="UniProtKB-KW"/>
</dbReference>
<dbReference type="EMBL" id="LS480641">
    <property type="protein sequence ID" value="SPT19122.1"/>
    <property type="molecule type" value="Genomic_DNA"/>
</dbReference>
<evidence type="ECO:0000259" key="12">
    <source>
        <dbReference type="PROSITE" id="PS50893"/>
    </source>
</evidence>
<dbReference type="PANTHER" id="PTHR48042">
    <property type="entry name" value="ABC TRANSPORTER G FAMILY MEMBER 11"/>
    <property type="match status" value="1"/>
</dbReference>
<keyword evidence="6" id="KW-0547">Nucleotide-binding</keyword>
<dbReference type="PROSITE" id="PS50893">
    <property type="entry name" value="ABC_TRANSPORTER_2"/>
    <property type="match status" value="1"/>
</dbReference>
<dbReference type="InterPro" id="IPR003439">
    <property type="entry name" value="ABC_transporter-like_ATP-bd"/>
</dbReference>
<evidence type="ECO:0000313" key="14">
    <source>
        <dbReference type="Proteomes" id="UP000280104"/>
    </source>
</evidence>
<keyword evidence="8 11" id="KW-1133">Transmembrane helix</keyword>
<evidence type="ECO:0000256" key="6">
    <source>
        <dbReference type="ARBA" id="ARBA00022741"/>
    </source>
</evidence>
<evidence type="ECO:0000256" key="9">
    <source>
        <dbReference type="ARBA" id="ARBA00023136"/>
    </source>
</evidence>
<keyword evidence="9 11" id="KW-0472">Membrane</keyword>
<evidence type="ECO:0000256" key="1">
    <source>
        <dbReference type="ARBA" id="ARBA00004141"/>
    </source>
</evidence>
<comment type="similarity">
    <text evidence="2">Belongs to the ABC transporter superfamily. ABCG family. Eye pigment precursor importer (TC 3.A.1.204) subfamily.</text>
</comment>
<keyword evidence="3" id="KW-0813">Transport</keyword>
<dbReference type="GO" id="GO:0009651">
    <property type="term" value="P:response to salt stress"/>
    <property type="evidence" value="ECO:0007669"/>
    <property type="project" value="UniProtKB-ARBA"/>
</dbReference>
<protein>
    <recommendedName>
        <fullName evidence="12">ABC transporter domain-containing protein</fullName>
    </recommendedName>
</protein>
<evidence type="ECO:0000256" key="8">
    <source>
        <dbReference type="ARBA" id="ARBA00022989"/>
    </source>
</evidence>
<dbReference type="AlphaFoldDB" id="A0A7H4LKI4"/>
<feature type="transmembrane region" description="Helical" evidence="11">
    <location>
        <begin position="735"/>
        <end position="756"/>
    </location>
</feature>
<evidence type="ECO:0000256" key="3">
    <source>
        <dbReference type="ARBA" id="ARBA00022448"/>
    </source>
</evidence>
<feature type="compositionally biased region" description="Low complexity" evidence="10">
    <location>
        <begin position="65"/>
        <end position="79"/>
    </location>
</feature>
<feature type="region of interest" description="Disordered" evidence="10">
    <location>
        <begin position="43"/>
        <end position="98"/>
    </location>
</feature>
<dbReference type="InterPro" id="IPR043926">
    <property type="entry name" value="ABCG_dom"/>
</dbReference>
<feature type="compositionally biased region" description="Low complexity" evidence="10">
    <location>
        <begin position="44"/>
        <end position="58"/>
    </location>
</feature>
<keyword evidence="5 11" id="KW-0812">Transmembrane</keyword>
<dbReference type="GO" id="GO:0016020">
    <property type="term" value="C:membrane"/>
    <property type="evidence" value="ECO:0007669"/>
    <property type="project" value="UniProtKB-SubCell"/>
</dbReference>
<organism evidence="13 14">
    <name type="scientific">Triticum aestivum</name>
    <name type="common">Wheat</name>
    <dbReference type="NCBI Taxonomy" id="4565"/>
    <lineage>
        <taxon>Eukaryota</taxon>
        <taxon>Viridiplantae</taxon>
        <taxon>Streptophyta</taxon>
        <taxon>Embryophyta</taxon>
        <taxon>Tracheophyta</taxon>
        <taxon>Spermatophyta</taxon>
        <taxon>Magnoliopsida</taxon>
        <taxon>Liliopsida</taxon>
        <taxon>Poales</taxon>
        <taxon>Poaceae</taxon>
        <taxon>BOP clade</taxon>
        <taxon>Pooideae</taxon>
        <taxon>Triticodae</taxon>
        <taxon>Triticeae</taxon>
        <taxon>Triticinae</taxon>
        <taxon>Triticum</taxon>
    </lineage>
</organism>
<reference evidence="13 14" key="1">
    <citation type="submission" date="2018-05" db="EMBL/GenBank/DDBJ databases">
        <authorList>
            <person name="Thind KAUR A."/>
        </authorList>
    </citation>
    <scope>NUCLEOTIDE SEQUENCE [LARGE SCALE GENOMIC DNA]</scope>
</reference>
<dbReference type="CDD" id="cd03213">
    <property type="entry name" value="ABCG_EPDR"/>
    <property type="match status" value="1"/>
</dbReference>
<proteinExistence type="inferred from homology"/>
<evidence type="ECO:0000256" key="2">
    <source>
        <dbReference type="ARBA" id="ARBA00005814"/>
    </source>
</evidence>
<dbReference type="Proteomes" id="UP000280104">
    <property type="component" value="Chromosome II"/>
</dbReference>
<feature type="domain" description="ABC transporter" evidence="12">
    <location>
        <begin position="157"/>
        <end position="400"/>
    </location>
</feature>
<evidence type="ECO:0000256" key="5">
    <source>
        <dbReference type="ARBA" id="ARBA00022692"/>
    </source>
</evidence>
<evidence type="ECO:0000256" key="11">
    <source>
        <dbReference type="SAM" id="Phobius"/>
    </source>
</evidence>
<feature type="transmembrane region" description="Helical" evidence="11">
    <location>
        <begin position="647"/>
        <end position="670"/>
    </location>
</feature>
<accession>A0A7H4LKI4</accession>
<dbReference type="InterPro" id="IPR003593">
    <property type="entry name" value="AAA+_ATPase"/>
</dbReference>
<dbReference type="FunFam" id="3.40.50.300:FF:000504">
    <property type="entry name" value="ABC transporter G family member 11"/>
    <property type="match status" value="1"/>
</dbReference>
<comment type="subcellular location">
    <subcellularLocation>
        <location evidence="1">Membrane</location>
        <topology evidence="1">Multi-pass membrane protein</topology>
    </subcellularLocation>
</comment>
<dbReference type="Pfam" id="PF19055">
    <property type="entry name" value="ABC2_membrane_7"/>
    <property type="match status" value="1"/>
</dbReference>